<feature type="coiled-coil region" evidence="1">
    <location>
        <begin position="775"/>
        <end position="802"/>
    </location>
</feature>
<feature type="compositionally biased region" description="Basic and acidic residues" evidence="2">
    <location>
        <begin position="1"/>
        <end position="16"/>
    </location>
</feature>
<evidence type="ECO:0008006" key="6">
    <source>
        <dbReference type="Google" id="ProtNLM"/>
    </source>
</evidence>
<keyword evidence="1" id="KW-0175">Coiled coil</keyword>
<dbReference type="EMBL" id="CAJNDS010000613">
    <property type="protein sequence ID" value="CAE7222657.1"/>
    <property type="molecule type" value="Genomic_DNA"/>
</dbReference>
<feature type="transmembrane region" description="Helical" evidence="3">
    <location>
        <begin position="681"/>
        <end position="705"/>
    </location>
</feature>
<dbReference type="AlphaFoldDB" id="A0A812K5D1"/>
<gene>
    <name evidence="4" type="ORF">SNAT2548_LOCUS8304</name>
</gene>
<evidence type="ECO:0000256" key="3">
    <source>
        <dbReference type="SAM" id="Phobius"/>
    </source>
</evidence>
<proteinExistence type="predicted"/>
<sequence>MEKSGPAKDPNKDPKAPKAKAAGKKNKQSVKKENRNNEDPALTSVIGKGETPDLDGEEPEKPLLASAASTCSQGSESERKATTEVDPQDVTRLSGRATRREGRQHGPTISGDEYRNDNFQVNLKKLLLIFGVNLCSPFGFLVVCLIVTIDACNIWRRLSVMKVSRSTQRGHDDGRVHHIRAELTRAHGYRKVWWGVLKRNYYYLVHQAAEHSSSTIVSSMLNVSLLISYVSGHFNNMSPEYLMEALLPRWLMIGVLLSEATQYVMKSPDDLDNFDSAAEIRDAVAKLLKIHRPKLPLPSEETGDPHVCFAIKSPTCFSYTFIQDEPKGDGFALYDDAIPEIVEVICPKWARSTPLRVPVRMWQEWKVLNGVNHLSKMAKDARRSTKGGVNASSISQSKPEDERSVSDTANAPQKLSEQKANQMLFIHHLNEAVVDMARLQLALGDIAHETLLRHIVRIFDSTIKLPFQKPSFQLKSGSESDKTEQEESEQEASGELKFDKHSGTIYPTDTEEADRDSFSDQLTTTEHKMSFAYKQALEEGWMPVHVLADQLLLGGVVPANSFYYVKATCKCIANAFGVALIAYAAILPAVAGTTFGGIVRTSFILFVFTNGSMMSLWYPTQLRKLFSQMSESVRMFNVMLMGRKAAGADFLPHIRVGNIDDIAGWYLLYSFFIASFQRRKLALELGFGHGVLTVVVMSVLVLVLLYTGDTIEKPRTVVFLCETFTFLLAFAMFSVQPLLVGLRANLLNRRTVDLLWGHATESRAYLCKLEKVLANLAEEQKVESEQDTQEELKRKIKDAAAAAELTESIAQRTRLDTTLVVRTLGMELTLAQFTAIASICSTAAIYAYNKLKEKEDQVNSVFVTAVWLMQAMWSTLFGFTKQ</sequence>
<feature type="transmembrane region" description="Helical" evidence="3">
    <location>
        <begin position="597"/>
        <end position="618"/>
    </location>
</feature>
<feature type="compositionally biased region" description="Basic residues" evidence="2">
    <location>
        <begin position="17"/>
        <end position="29"/>
    </location>
</feature>
<name>A0A812K5D1_9DINO</name>
<dbReference type="Proteomes" id="UP000604046">
    <property type="component" value="Unassembled WGS sequence"/>
</dbReference>
<feature type="region of interest" description="Disordered" evidence="2">
    <location>
        <begin position="1"/>
        <end position="114"/>
    </location>
</feature>
<comment type="caution">
    <text evidence="4">The sequence shown here is derived from an EMBL/GenBank/DDBJ whole genome shotgun (WGS) entry which is preliminary data.</text>
</comment>
<keyword evidence="5" id="KW-1185">Reference proteome</keyword>
<accession>A0A812K5D1</accession>
<feature type="transmembrane region" description="Helical" evidence="3">
    <location>
        <begin position="126"/>
        <end position="155"/>
    </location>
</feature>
<feature type="transmembrane region" description="Helical" evidence="3">
    <location>
        <begin position="860"/>
        <end position="879"/>
    </location>
</feature>
<evidence type="ECO:0000256" key="2">
    <source>
        <dbReference type="SAM" id="MobiDB-lite"/>
    </source>
</evidence>
<evidence type="ECO:0000313" key="4">
    <source>
        <dbReference type="EMBL" id="CAE7222657.1"/>
    </source>
</evidence>
<feature type="region of interest" description="Disordered" evidence="2">
    <location>
        <begin position="379"/>
        <end position="411"/>
    </location>
</feature>
<feature type="region of interest" description="Disordered" evidence="2">
    <location>
        <begin position="473"/>
        <end position="519"/>
    </location>
</feature>
<feature type="transmembrane region" description="Helical" evidence="3">
    <location>
        <begin position="828"/>
        <end position="848"/>
    </location>
</feature>
<feature type="transmembrane region" description="Helical" evidence="3">
    <location>
        <begin position="717"/>
        <end position="740"/>
    </location>
</feature>
<keyword evidence="3" id="KW-0812">Transmembrane</keyword>
<evidence type="ECO:0000256" key="1">
    <source>
        <dbReference type="SAM" id="Coils"/>
    </source>
</evidence>
<keyword evidence="3" id="KW-1133">Transmembrane helix</keyword>
<feature type="transmembrane region" description="Helical" evidence="3">
    <location>
        <begin position="571"/>
        <end position="591"/>
    </location>
</feature>
<evidence type="ECO:0000313" key="5">
    <source>
        <dbReference type="Proteomes" id="UP000604046"/>
    </source>
</evidence>
<reference evidence="4" key="1">
    <citation type="submission" date="2021-02" db="EMBL/GenBank/DDBJ databases">
        <authorList>
            <person name="Dougan E. K."/>
            <person name="Rhodes N."/>
            <person name="Thang M."/>
            <person name="Chan C."/>
        </authorList>
    </citation>
    <scope>NUCLEOTIDE SEQUENCE</scope>
</reference>
<protein>
    <recommendedName>
        <fullName evidence="6">Transmembrane protein</fullName>
    </recommendedName>
</protein>
<keyword evidence="3" id="KW-0472">Membrane</keyword>
<organism evidence="4 5">
    <name type="scientific">Symbiodinium natans</name>
    <dbReference type="NCBI Taxonomy" id="878477"/>
    <lineage>
        <taxon>Eukaryota</taxon>
        <taxon>Sar</taxon>
        <taxon>Alveolata</taxon>
        <taxon>Dinophyceae</taxon>
        <taxon>Suessiales</taxon>
        <taxon>Symbiodiniaceae</taxon>
        <taxon>Symbiodinium</taxon>
    </lineage>
</organism>